<evidence type="ECO:0000313" key="8">
    <source>
        <dbReference type="EMBL" id="MCV9886450.1"/>
    </source>
</evidence>
<evidence type="ECO:0000256" key="3">
    <source>
        <dbReference type="ARBA" id="ARBA00022692"/>
    </source>
</evidence>
<keyword evidence="5 6" id="KW-0472">Membrane</keyword>
<evidence type="ECO:0000256" key="2">
    <source>
        <dbReference type="ARBA" id="ARBA00022475"/>
    </source>
</evidence>
<evidence type="ECO:0000313" key="9">
    <source>
        <dbReference type="Proteomes" id="UP001526147"/>
    </source>
</evidence>
<keyword evidence="2" id="KW-1003">Cell membrane</keyword>
<feature type="transmembrane region" description="Helical" evidence="6">
    <location>
        <begin position="109"/>
        <end position="129"/>
    </location>
</feature>
<evidence type="ECO:0000256" key="1">
    <source>
        <dbReference type="ARBA" id="ARBA00004651"/>
    </source>
</evidence>
<evidence type="ECO:0000256" key="6">
    <source>
        <dbReference type="SAM" id="Phobius"/>
    </source>
</evidence>
<comment type="caution">
    <text evidence="8">The sequence shown here is derived from an EMBL/GenBank/DDBJ whole genome shotgun (WGS) entry which is preliminary data.</text>
</comment>
<feature type="transmembrane region" description="Helical" evidence="6">
    <location>
        <begin position="307"/>
        <end position="330"/>
    </location>
</feature>
<dbReference type="PANTHER" id="PTHR34820:SF4">
    <property type="entry name" value="INNER MEMBRANE PROTEIN YEBZ"/>
    <property type="match status" value="1"/>
</dbReference>
<organism evidence="8 9">
    <name type="scientific">Metabacillus halosaccharovorans</name>
    <dbReference type="NCBI Taxonomy" id="930124"/>
    <lineage>
        <taxon>Bacteria</taxon>
        <taxon>Bacillati</taxon>
        <taxon>Bacillota</taxon>
        <taxon>Bacilli</taxon>
        <taxon>Bacillales</taxon>
        <taxon>Bacillaceae</taxon>
        <taxon>Metabacillus</taxon>
    </lineage>
</organism>
<keyword evidence="4 6" id="KW-1133">Transmembrane helix</keyword>
<dbReference type="InterPro" id="IPR008457">
    <property type="entry name" value="Cu-R_CopD_dom"/>
</dbReference>
<evidence type="ECO:0000256" key="5">
    <source>
        <dbReference type="ARBA" id="ARBA00023136"/>
    </source>
</evidence>
<evidence type="ECO:0000259" key="7">
    <source>
        <dbReference type="Pfam" id="PF05425"/>
    </source>
</evidence>
<feature type="transmembrane region" description="Helical" evidence="6">
    <location>
        <begin position="43"/>
        <end position="65"/>
    </location>
</feature>
<dbReference type="RefSeq" id="WP_264143053.1">
    <property type="nucleotide sequence ID" value="NZ_JAOYEY010000038.1"/>
</dbReference>
<proteinExistence type="predicted"/>
<sequence>MNQLIPITEYATYMLFSYLVGYIFLQFIPQFSKPVIQVTKQSLLLSVLGIIVLTFLPVVQVITFFSEDGLFSLTAYSILTEFQVGIAWLYGSFFAVLLWMTIYVEGPKYLQAFFILVMIISVGYASHASTLDALPGLLSHSIHFLTITIWFGILLHVGWLAKEINNLHAFLRWFTPLSIVLIVILTISGISLMLFVVEPRDYTNSWVLTYGQMLLLKHISIIPILVFGLINGFLSRKTKHDENFNPIKWIQAETFILMIVFFITGILGTLPPPHQVNATFLQEGPANWIEPILGLNIQAPFNVQLDIGLQSIVLLIIAVLFIMMMIVSFFKKISPMIALSFGIAFIIATYLGLMFSIVIN</sequence>
<dbReference type="Pfam" id="PF05425">
    <property type="entry name" value="CopD"/>
    <property type="match status" value="1"/>
</dbReference>
<keyword evidence="3 6" id="KW-0812">Transmembrane</keyword>
<feature type="transmembrane region" description="Helical" evidence="6">
    <location>
        <begin position="337"/>
        <end position="359"/>
    </location>
</feature>
<feature type="transmembrane region" description="Helical" evidence="6">
    <location>
        <begin position="255"/>
        <end position="271"/>
    </location>
</feature>
<keyword evidence="9" id="KW-1185">Reference proteome</keyword>
<dbReference type="EMBL" id="JAOYEY010000038">
    <property type="protein sequence ID" value="MCV9886450.1"/>
    <property type="molecule type" value="Genomic_DNA"/>
</dbReference>
<feature type="domain" description="Copper resistance protein D" evidence="7">
    <location>
        <begin position="169"/>
        <end position="267"/>
    </location>
</feature>
<comment type="subcellular location">
    <subcellularLocation>
        <location evidence="1">Cell membrane</location>
        <topology evidence="1">Multi-pass membrane protein</topology>
    </subcellularLocation>
</comment>
<dbReference type="InterPro" id="IPR032694">
    <property type="entry name" value="CopC/D"/>
</dbReference>
<gene>
    <name evidence="8" type="ORF">OIH86_12460</name>
</gene>
<accession>A0ABT3DHB4</accession>
<dbReference type="Proteomes" id="UP001526147">
    <property type="component" value="Unassembled WGS sequence"/>
</dbReference>
<evidence type="ECO:0000256" key="4">
    <source>
        <dbReference type="ARBA" id="ARBA00022989"/>
    </source>
</evidence>
<feature type="transmembrane region" description="Helical" evidence="6">
    <location>
        <begin position="141"/>
        <end position="161"/>
    </location>
</feature>
<feature type="transmembrane region" description="Helical" evidence="6">
    <location>
        <begin position="215"/>
        <end position="234"/>
    </location>
</feature>
<protein>
    <submittedName>
        <fullName evidence="8">CopD family protein</fullName>
    </submittedName>
</protein>
<feature type="transmembrane region" description="Helical" evidence="6">
    <location>
        <begin position="173"/>
        <end position="195"/>
    </location>
</feature>
<feature type="transmembrane region" description="Helical" evidence="6">
    <location>
        <begin position="12"/>
        <end position="31"/>
    </location>
</feature>
<name>A0ABT3DHB4_9BACI</name>
<feature type="transmembrane region" description="Helical" evidence="6">
    <location>
        <begin position="85"/>
        <end position="102"/>
    </location>
</feature>
<reference evidence="8 9" key="1">
    <citation type="submission" date="2022-10" db="EMBL/GenBank/DDBJ databases">
        <title>Draft genome assembly of moderately radiation resistant bacterium Metabacillus halosaccharovorans.</title>
        <authorList>
            <person name="Pal S."/>
            <person name="Gopinathan A."/>
        </authorList>
    </citation>
    <scope>NUCLEOTIDE SEQUENCE [LARGE SCALE GENOMIC DNA]</scope>
    <source>
        <strain evidence="8 9">VITHBRA001</strain>
    </source>
</reference>
<dbReference type="PANTHER" id="PTHR34820">
    <property type="entry name" value="INNER MEMBRANE PROTEIN YEBZ"/>
    <property type="match status" value="1"/>
</dbReference>